<dbReference type="AlphaFoldDB" id="A0A937XAY8"/>
<keyword evidence="3 6" id="KW-1133">Transmembrane helix</keyword>
<evidence type="ECO:0000256" key="5">
    <source>
        <dbReference type="SAM" id="MobiDB-lite"/>
    </source>
</evidence>
<feature type="transmembrane region" description="Helical" evidence="6">
    <location>
        <begin position="173"/>
        <end position="190"/>
    </location>
</feature>
<feature type="region of interest" description="Disordered" evidence="5">
    <location>
        <begin position="283"/>
        <end position="308"/>
    </location>
</feature>
<dbReference type="InterPro" id="IPR035952">
    <property type="entry name" value="Rhomboid-like_sf"/>
</dbReference>
<evidence type="ECO:0000313" key="9">
    <source>
        <dbReference type="Proteomes" id="UP000748308"/>
    </source>
</evidence>
<dbReference type="GO" id="GO:0004252">
    <property type="term" value="F:serine-type endopeptidase activity"/>
    <property type="evidence" value="ECO:0007669"/>
    <property type="project" value="InterPro"/>
</dbReference>
<feature type="transmembrane region" description="Helical" evidence="6">
    <location>
        <begin position="93"/>
        <end position="110"/>
    </location>
</feature>
<feature type="transmembrane region" description="Helical" evidence="6">
    <location>
        <begin position="196"/>
        <end position="220"/>
    </location>
</feature>
<evidence type="ECO:0000256" key="6">
    <source>
        <dbReference type="SAM" id="Phobius"/>
    </source>
</evidence>
<dbReference type="GO" id="GO:0016020">
    <property type="term" value="C:membrane"/>
    <property type="evidence" value="ECO:0007669"/>
    <property type="project" value="UniProtKB-SubCell"/>
</dbReference>
<feature type="transmembrane region" description="Helical" evidence="6">
    <location>
        <begin position="255"/>
        <end position="272"/>
    </location>
</feature>
<dbReference type="InterPro" id="IPR022764">
    <property type="entry name" value="Peptidase_S54_rhomboid_dom"/>
</dbReference>
<feature type="transmembrane region" description="Helical" evidence="6">
    <location>
        <begin position="232"/>
        <end position="249"/>
    </location>
</feature>
<dbReference type="EMBL" id="VGIY01000070">
    <property type="protein sequence ID" value="MBM3317052.1"/>
    <property type="molecule type" value="Genomic_DNA"/>
</dbReference>
<gene>
    <name evidence="8" type="ORF">FJY75_04285</name>
</gene>
<comment type="caution">
    <text evidence="8">The sequence shown here is derived from an EMBL/GenBank/DDBJ whole genome shotgun (WGS) entry which is preliminary data.</text>
</comment>
<dbReference type="InterPro" id="IPR050925">
    <property type="entry name" value="Rhomboid_protease_S54"/>
</dbReference>
<dbReference type="Proteomes" id="UP000748308">
    <property type="component" value="Unassembled WGS sequence"/>
</dbReference>
<evidence type="ECO:0000313" key="8">
    <source>
        <dbReference type="EMBL" id="MBM3317052.1"/>
    </source>
</evidence>
<sequence>MVRVRVGTKELRFPEEEWEAHVSEGRVPPDALVFSLQLSDGLWQPAARLPLYDFFRRTGEADRREAGRDPGARPFADLLAIAFPRRGWSATELLLALNLLAAGALLLLWRDAYPRAIWALAWDLHELLVGRGNPIGVAATLFLHADLRHLGANLISLLPSAAFVEYLYGRRVLIVYLLGGLAGAAASFWLKGHGPLSIGASGAVYALMGAFGGFVLRHIGRLPRWHRWRARRIYLPGLLVVVLPSLLHADWRAHVGGLVAGLALGWWLPPHARGRAMLLRRRGEPAPERQGWSTTASPSSTSEASTRT</sequence>
<name>A0A937XAY8_UNCEI</name>
<evidence type="ECO:0000256" key="1">
    <source>
        <dbReference type="ARBA" id="ARBA00004141"/>
    </source>
</evidence>
<evidence type="ECO:0000259" key="7">
    <source>
        <dbReference type="Pfam" id="PF01694"/>
    </source>
</evidence>
<protein>
    <submittedName>
        <fullName evidence="8">Rhomboid family intramembrane serine protease</fullName>
    </submittedName>
</protein>
<keyword evidence="4 6" id="KW-0472">Membrane</keyword>
<feature type="compositionally biased region" description="Low complexity" evidence="5">
    <location>
        <begin position="293"/>
        <end position="308"/>
    </location>
</feature>
<accession>A0A937XAY8</accession>
<feature type="domain" description="Peptidase S54 rhomboid" evidence="7">
    <location>
        <begin position="139"/>
        <end position="268"/>
    </location>
</feature>
<dbReference type="Pfam" id="PF01694">
    <property type="entry name" value="Rhomboid"/>
    <property type="match status" value="1"/>
</dbReference>
<evidence type="ECO:0000256" key="3">
    <source>
        <dbReference type="ARBA" id="ARBA00022989"/>
    </source>
</evidence>
<proteinExistence type="predicted"/>
<keyword evidence="2 6" id="KW-0812">Transmembrane</keyword>
<dbReference type="PANTHER" id="PTHR43731:SF26">
    <property type="entry name" value="RHOMBOID-LIKE PROTEIN 10, CHLOROPLASTIC"/>
    <property type="match status" value="1"/>
</dbReference>
<dbReference type="Gene3D" id="1.20.1540.10">
    <property type="entry name" value="Rhomboid-like"/>
    <property type="match status" value="1"/>
</dbReference>
<evidence type="ECO:0000256" key="2">
    <source>
        <dbReference type="ARBA" id="ARBA00022692"/>
    </source>
</evidence>
<organism evidence="8 9">
    <name type="scientific">Eiseniibacteriota bacterium</name>
    <dbReference type="NCBI Taxonomy" id="2212470"/>
    <lineage>
        <taxon>Bacteria</taxon>
        <taxon>Candidatus Eiseniibacteriota</taxon>
    </lineage>
</organism>
<dbReference type="GO" id="GO:0006508">
    <property type="term" value="P:proteolysis"/>
    <property type="evidence" value="ECO:0007669"/>
    <property type="project" value="UniProtKB-KW"/>
</dbReference>
<dbReference type="PANTHER" id="PTHR43731">
    <property type="entry name" value="RHOMBOID PROTEASE"/>
    <property type="match status" value="1"/>
</dbReference>
<keyword evidence="8" id="KW-0378">Hydrolase</keyword>
<evidence type="ECO:0000256" key="4">
    <source>
        <dbReference type="ARBA" id="ARBA00023136"/>
    </source>
</evidence>
<keyword evidence="8" id="KW-0645">Protease</keyword>
<reference evidence="8" key="1">
    <citation type="submission" date="2019-03" db="EMBL/GenBank/DDBJ databases">
        <title>Lake Tanganyika Metagenome-Assembled Genomes (MAGs).</title>
        <authorList>
            <person name="Tran P."/>
        </authorList>
    </citation>
    <scope>NUCLEOTIDE SEQUENCE</scope>
    <source>
        <strain evidence="8">M_DeepCast_400m_m2_100</strain>
    </source>
</reference>
<comment type="subcellular location">
    <subcellularLocation>
        <location evidence="1">Membrane</location>
        <topology evidence="1">Multi-pass membrane protein</topology>
    </subcellularLocation>
</comment>
<dbReference type="SUPFAM" id="SSF144091">
    <property type="entry name" value="Rhomboid-like"/>
    <property type="match status" value="1"/>
</dbReference>